<evidence type="ECO:0000313" key="6">
    <source>
        <dbReference type="Proteomes" id="UP001168620"/>
    </source>
</evidence>
<dbReference type="PRINTS" id="PR00313">
    <property type="entry name" value="CABNDNGRPT"/>
</dbReference>
<evidence type="ECO:0000313" key="5">
    <source>
        <dbReference type="EMBL" id="MDN4172003.1"/>
    </source>
</evidence>
<dbReference type="Gene3D" id="2.150.10.10">
    <property type="entry name" value="Serralysin-like metalloprotease, C-terminal"/>
    <property type="match status" value="2"/>
</dbReference>
<feature type="signal peptide" evidence="4">
    <location>
        <begin position="1"/>
        <end position="30"/>
    </location>
</feature>
<protein>
    <submittedName>
        <fullName evidence="5">Calcium-binding protein</fullName>
    </submittedName>
</protein>
<gene>
    <name evidence="5" type="ORF">QWY28_03515</name>
</gene>
<dbReference type="Pfam" id="PF00353">
    <property type="entry name" value="HemolysinCabind"/>
    <property type="match status" value="5"/>
</dbReference>
<reference evidence="5" key="1">
    <citation type="submission" date="2023-06" db="EMBL/GenBank/DDBJ databases">
        <title>Draft genome sequence of Nocardioides sp. SOB77.</title>
        <authorList>
            <person name="Zhang G."/>
        </authorList>
    </citation>
    <scope>NUCLEOTIDE SEQUENCE</scope>
    <source>
        <strain evidence="5">SOB77</strain>
    </source>
</reference>
<dbReference type="InterPro" id="IPR011049">
    <property type="entry name" value="Serralysin-like_metalloprot_C"/>
</dbReference>
<keyword evidence="6" id="KW-1185">Reference proteome</keyword>
<dbReference type="Proteomes" id="UP001168620">
    <property type="component" value="Unassembled WGS sequence"/>
</dbReference>
<dbReference type="PANTHER" id="PTHR38340:SF1">
    <property type="entry name" value="S-LAYER PROTEIN"/>
    <property type="match status" value="1"/>
</dbReference>
<dbReference type="PANTHER" id="PTHR38340">
    <property type="entry name" value="S-LAYER PROTEIN"/>
    <property type="match status" value="1"/>
</dbReference>
<organism evidence="5 6">
    <name type="scientific">Nocardioides oceani</name>
    <dbReference type="NCBI Taxonomy" id="3058369"/>
    <lineage>
        <taxon>Bacteria</taxon>
        <taxon>Bacillati</taxon>
        <taxon>Actinomycetota</taxon>
        <taxon>Actinomycetes</taxon>
        <taxon>Propionibacteriales</taxon>
        <taxon>Nocardioidaceae</taxon>
        <taxon>Nocardioides</taxon>
    </lineage>
</organism>
<feature type="region of interest" description="Disordered" evidence="3">
    <location>
        <begin position="369"/>
        <end position="393"/>
    </location>
</feature>
<dbReference type="InterPro" id="IPR018511">
    <property type="entry name" value="Hemolysin-typ_Ca-bd_CS"/>
</dbReference>
<keyword evidence="2" id="KW-0964">Secreted</keyword>
<dbReference type="RefSeq" id="WP_300950914.1">
    <property type="nucleotide sequence ID" value="NZ_JAUHJQ010000001.1"/>
</dbReference>
<proteinExistence type="predicted"/>
<keyword evidence="4" id="KW-0732">Signal</keyword>
<comment type="subcellular location">
    <subcellularLocation>
        <location evidence="1">Secreted</location>
    </subcellularLocation>
</comment>
<dbReference type="SUPFAM" id="SSF51120">
    <property type="entry name" value="beta-Roll"/>
    <property type="match status" value="1"/>
</dbReference>
<feature type="chain" id="PRO_5047374183" evidence="4">
    <location>
        <begin position="31"/>
        <end position="415"/>
    </location>
</feature>
<evidence type="ECO:0000256" key="4">
    <source>
        <dbReference type="SAM" id="SignalP"/>
    </source>
</evidence>
<evidence type="ECO:0000256" key="2">
    <source>
        <dbReference type="ARBA" id="ARBA00022525"/>
    </source>
</evidence>
<dbReference type="PROSITE" id="PS00330">
    <property type="entry name" value="HEMOLYSIN_CALCIUM"/>
    <property type="match status" value="1"/>
</dbReference>
<dbReference type="InterPro" id="IPR001343">
    <property type="entry name" value="Hemolysn_Ca-bd"/>
</dbReference>
<dbReference type="EMBL" id="JAUHJQ010000001">
    <property type="protein sequence ID" value="MDN4172003.1"/>
    <property type="molecule type" value="Genomic_DNA"/>
</dbReference>
<evidence type="ECO:0000256" key="3">
    <source>
        <dbReference type="SAM" id="MobiDB-lite"/>
    </source>
</evidence>
<sequence>MRTVRAPISLTALTLLAATVAPTSPATATAAPVPTCHGRAATIVGTPADDRITATPGPDVVVGLAGDDVLLGRGGDDVLCGGEGADRLQGERGDDELYGGQDREVRTRTVDRYGDVVAGGPGDDLLDPGADTGGDGAVVPDRITWRDARAGVTVDLASTAPSATGEGTDTLVLGAEPVTVQGSPHDDVITGGDGDDLIDAGAGSDTVETGAGTDRVLLDGAAAPRRRAGDDTVVLGPSPAGAFDTVVSDGGRDRVTGSDGVDFVQVRGLDRVVLDLAGGDDLVDLRAGTSGWRLDAGDGRDELRLLGGRDEHALQVVVDARSGRVTTAAGTATYGAVETLRLWYGAGWSYRGTPARDVVDASEATGPVEARLGGGADRVTAGPSADVLSGGSGTDRVLRGSAADRCGGFEVGDCG</sequence>
<accession>A0ABT8FBE8</accession>
<dbReference type="InterPro" id="IPR050557">
    <property type="entry name" value="RTX_toxin/Mannuronan_C5-epim"/>
</dbReference>
<evidence type="ECO:0000256" key="1">
    <source>
        <dbReference type="ARBA" id="ARBA00004613"/>
    </source>
</evidence>
<name>A0ABT8FBE8_9ACTN</name>
<comment type="caution">
    <text evidence="5">The sequence shown here is derived from an EMBL/GenBank/DDBJ whole genome shotgun (WGS) entry which is preliminary data.</text>
</comment>